<dbReference type="OrthoDB" id="8454348at2"/>
<protein>
    <submittedName>
        <fullName evidence="1">Uncharacterized protein</fullName>
    </submittedName>
</protein>
<dbReference type="STRING" id="1185766.SAMN05216224_1218"/>
<dbReference type="eggNOG" id="ENOG502Z9KN">
    <property type="taxonomic scope" value="Bacteria"/>
</dbReference>
<comment type="caution">
    <text evidence="1">The sequence shown here is derived from an EMBL/GenBank/DDBJ whole genome shotgun (WGS) entry which is preliminary data.</text>
</comment>
<dbReference type="AlphaFoldDB" id="A0A074TDE4"/>
<sequence>MRPTAPQIGFDRFIRLEWAKKALEVRAGLADISELDDLLDEAHSGPAARKKTRTVLNRLWLEPRKDLEPFAQRGVELFQSAPSTSPAALTWGMAIVTYPFFAKVAEIVGRLTSLQGDCTTAEVHRRMAEIYGEREGTRRMTNMVLQSQIDWALLDRSDNGKTLTRKKACALEGSDLVRWMTTAVLEAVGRPVGLGTLEAQPVIFPFGLGDNLGFVLSSASDLDLRADSAGNQSVSLRE</sequence>
<dbReference type="EMBL" id="JHEH01000042">
    <property type="protein sequence ID" value="KEP68190.1"/>
    <property type="molecule type" value="Genomic_DNA"/>
</dbReference>
<dbReference type="RefSeq" id="WP_038069150.1">
    <property type="nucleotide sequence ID" value="NZ_FOVB01000021.1"/>
</dbReference>
<name>A0A074TDE4_9RHOB</name>
<keyword evidence="2" id="KW-1185">Reference proteome</keyword>
<gene>
    <name evidence="1" type="ORF">DL1_14460</name>
</gene>
<reference evidence="1 2" key="1">
    <citation type="submission" date="2014-03" db="EMBL/GenBank/DDBJ databases">
        <title>The draft genome sequence of Thioclava dalianensis DLFJ1-1.</title>
        <authorList>
            <person name="Lai Q."/>
            <person name="Shao Z."/>
        </authorList>
    </citation>
    <scope>NUCLEOTIDE SEQUENCE [LARGE SCALE GENOMIC DNA]</scope>
    <source>
        <strain evidence="1 2">DLFJ1-1</strain>
    </source>
</reference>
<evidence type="ECO:0000313" key="2">
    <source>
        <dbReference type="Proteomes" id="UP000027725"/>
    </source>
</evidence>
<accession>A0A074TDE4</accession>
<proteinExistence type="predicted"/>
<dbReference type="Proteomes" id="UP000027725">
    <property type="component" value="Unassembled WGS sequence"/>
</dbReference>
<evidence type="ECO:0000313" key="1">
    <source>
        <dbReference type="EMBL" id="KEP68190.1"/>
    </source>
</evidence>
<organism evidence="1 2">
    <name type="scientific">Thioclava dalianensis</name>
    <dbReference type="NCBI Taxonomy" id="1185766"/>
    <lineage>
        <taxon>Bacteria</taxon>
        <taxon>Pseudomonadati</taxon>
        <taxon>Pseudomonadota</taxon>
        <taxon>Alphaproteobacteria</taxon>
        <taxon>Rhodobacterales</taxon>
        <taxon>Paracoccaceae</taxon>
        <taxon>Thioclava</taxon>
    </lineage>
</organism>